<dbReference type="AlphaFoldDB" id="A0A1F8ARW6"/>
<accession>A0A1F8ARW6</accession>
<dbReference type="EMBL" id="MGGW01000014">
    <property type="protein sequence ID" value="OGM54507.1"/>
    <property type="molecule type" value="Genomic_DNA"/>
</dbReference>
<gene>
    <name evidence="2" type="ORF">A3E44_00395</name>
</gene>
<protein>
    <recommendedName>
        <fullName evidence="1">DUF5680 domain-containing protein</fullName>
    </recommendedName>
</protein>
<evidence type="ECO:0000259" key="1">
    <source>
        <dbReference type="Pfam" id="PF18931"/>
    </source>
</evidence>
<sequence>MNKEGLRQFLIDSNKAGYAGGDSKKWIKEPNGSTTIPFEQGPWRSHDNFYGGEPYGGRVIVFHEERPTWMMVYYGWVVEGVNADKVYEVLRNALMQMPEDAPYRGPKRYEEGEYVYTNAWDGDLEKYSGEEKISQGERLVYQANYMGGAVDKRQGV</sequence>
<evidence type="ECO:0000313" key="2">
    <source>
        <dbReference type="EMBL" id="OGM54507.1"/>
    </source>
</evidence>
<proteinExistence type="predicted"/>
<name>A0A1F8ARW6_9BACT</name>
<organism evidence="2 3">
    <name type="scientific">Candidatus Woesebacteria bacterium RIFCSPHIGHO2_12_FULL_41_24</name>
    <dbReference type="NCBI Taxonomy" id="1802510"/>
    <lineage>
        <taxon>Bacteria</taxon>
        <taxon>Candidatus Woeseibacteriota</taxon>
    </lineage>
</organism>
<feature type="domain" description="DUF5680" evidence="1">
    <location>
        <begin position="47"/>
        <end position="150"/>
    </location>
</feature>
<dbReference type="Pfam" id="PF18931">
    <property type="entry name" value="DUF5680"/>
    <property type="match status" value="1"/>
</dbReference>
<dbReference type="Proteomes" id="UP000178603">
    <property type="component" value="Unassembled WGS sequence"/>
</dbReference>
<comment type="caution">
    <text evidence="2">The sequence shown here is derived from an EMBL/GenBank/DDBJ whole genome shotgun (WGS) entry which is preliminary data.</text>
</comment>
<evidence type="ECO:0000313" key="3">
    <source>
        <dbReference type="Proteomes" id="UP000178603"/>
    </source>
</evidence>
<reference evidence="2 3" key="1">
    <citation type="journal article" date="2016" name="Nat. Commun.">
        <title>Thousands of microbial genomes shed light on interconnected biogeochemical processes in an aquifer system.</title>
        <authorList>
            <person name="Anantharaman K."/>
            <person name="Brown C.T."/>
            <person name="Hug L.A."/>
            <person name="Sharon I."/>
            <person name="Castelle C.J."/>
            <person name="Probst A.J."/>
            <person name="Thomas B.C."/>
            <person name="Singh A."/>
            <person name="Wilkins M.J."/>
            <person name="Karaoz U."/>
            <person name="Brodie E.L."/>
            <person name="Williams K.H."/>
            <person name="Hubbard S.S."/>
            <person name="Banfield J.F."/>
        </authorList>
    </citation>
    <scope>NUCLEOTIDE SEQUENCE [LARGE SCALE GENOMIC DNA]</scope>
</reference>
<dbReference type="InterPro" id="IPR043735">
    <property type="entry name" value="DUF5680"/>
</dbReference>